<dbReference type="EMBL" id="JAVFCB010000008">
    <property type="protein sequence ID" value="MDQ4215070.1"/>
    <property type="molecule type" value="Genomic_DNA"/>
</dbReference>
<protein>
    <recommendedName>
        <fullName evidence="5">Zinc-finger domain-containing protein</fullName>
    </recommendedName>
</protein>
<evidence type="ECO:0000313" key="3">
    <source>
        <dbReference type="EMBL" id="MDQ4215070.1"/>
    </source>
</evidence>
<dbReference type="RefSeq" id="WP_308490021.1">
    <property type="nucleotide sequence ID" value="NZ_JAVFCB010000008.1"/>
</dbReference>
<sequence>MNEDRTWEDDILRQLDLGAEPWMSCDDCFDRSDEVLEQLIEHGGPLPERFRAHLRGCPACREEAQTLVEMIAAERGADEAAARIRLDLAIA</sequence>
<organism evidence="3 4">
    <name type="scientific">Microbacterium capsulatum</name>
    <dbReference type="NCBI Taxonomy" id="3041921"/>
    <lineage>
        <taxon>Bacteria</taxon>
        <taxon>Bacillati</taxon>
        <taxon>Actinomycetota</taxon>
        <taxon>Actinomycetes</taxon>
        <taxon>Micrococcales</taxon>
        <taxon>Microbacteriaceae</taxon>
        <taxon>Microbacterium</taxon>
    </lineage>
</organism>
<evidence type="ECO:0000256" key="2">
    <source>
        <dbReference type="ARBA" id="ARBA00023163"/>
    </source>
</evidence>
<evidence type="ECO:0008006" key="5">
    <source>
        <dbReference type="Google" id="ProtNLM"/>
    </source>
</evidence>
<reference evidence="3 4" key="1">
    <citation type="submission" date="2023-08" db="EMBL/GenBank/DDBJ databases">
        <title>Microbacterium sp. nov., isolated from a waste landfill.</title>
        <authorList>
            <person name="Wen W."/>
        </authorList>
    </citation>
    <scope>NUCLEOTIDE SEQUENCE [LARGE SCALE GENOMIC DNA]</scope>
    <source>
        <strain evidence="3 4">ASV81</strain>
    </source>
</reference>
<name>A0ABU0XLT4_9MICO</name>
<keyword evidence="2" id="KW-0804">Transcription</keyword>
<evidence type="ECO:0000313" key="4">
    <source>
        <dbReference type="Proteomes" id="UP001230289"/>
    </source>
</evidence>
<evidence type="ECO:0000256" key="1">
    <source>
        <dbReference type="ARBA" id="ARBA00023015"/>
    </source>
</evidence>
<gene>
    <name evidence="3" type="ORF">RBR11_14195</name>
</gene>
<proteinExistence type="predicted"/>
<dbReference type="Gene3D" id="1.10.10.1320">
    <property type="entry name" value="Anti-sigma factor, zinc-finger domain"/>
    <property type="match status" value="1"/>
</dbReference>
<dbReference type="Proteomes" id="UP001230289">
    <property type="component" value="Unassembled WGS sequence"/>
</dbReference>
<dbReference type="InterPro" id="IPR041916">
    <property type="entry name" value="Anti_sigma_zinc_sf"/>
</dbReference>
<keyword evidence="4" id="KW-1185">Reference proteome</keyword>
<comment type="caution">
    <text evidence="3">The sequence shown here is derived from an EMBL/GenBank/DDBJ whole genome shotgun (WGS) entry which is preliminary data.</text>
</comment>
<accession>A0ABU0XLT4</accession>
<keyword evidence="1" id="KW-0805">Transcription regulation</keyword>